<dbReference type="RefSeq" id="WP_013142856.1">
    <property type="nucleotide sequence ID" value="NC_014205.1"/>
</dbReference>
<dbReference type="AlphaFoldDB" id="D7DBW1"/>
<evidence type="ECO:0000313" key="1">
    <source>
        <dbReference type="EMBL" id="ADI31658.1"/>
    </source>
</evidence>
<organism evidence="1 2">
    <name type="scientific">Staphylothermus hellenicus (strain DSM 12710 / JCM 10830 / BK20S6-10-b1 / P8)</name>
    <dbReference type="NCBI Taxonomy" id="591019"/>
    <lineage>
        <taxon>Archaea</taxon>
        <taxon>Thermoproteota</taxon>
        <taxon>Thermoprotei</taxon>
        <taxon>Desulfurococcales</taxon>
        <taxon>Desulfurococcaceae</taxon>
        <taxon>Staphylothermus</taxon>
    </lineage>
</organism>
<proteinExistence type="predicted"/>
<keyword evidence="2" id="KW-1185">Reference proteome</keyword>
<name>D7DBW1_STAHD</name>
<sequence length="84" mass="10370">MSWYPPPPKWYYAYPPAPIPPYGCYPFYDPEYLTAVMTQYMIYPYYYMLTIEIYRTMLDTWRKTMETFIKSLEQYKTYTKTSES</sequence>
<dbReference type="STRING" id="591019.Shell_0527"/>
<dbReference type="HOGENOM" id="CLU_2519912_0_0_2"/>
<dbReference type="Proteomes" id="UP000002573">
    <property type="component" value="Chromosome"/>
</dbReference>
<reference evidence="2" key="1">
    <citation type="submission" date="2010-05" db="EMBL/GenBank/DDBJ databases">
        <title>Complete sequence of Staphylothermus hellenicus DSM 12710.</title>
        <authorList>
            <consortium name="US DOE Joint Genome Institute"/>
            <person name="Lucas S."/>
            <person name="Copeland A."/>
            <person name="Lapidus A."/>
            <person name="Cheng J.-F."/>
            <person name="Bruce D."/>
            <person name="Goodwin L."/>
            <person name="Pitluck S."/>
            <person name="Davenport K."/>
            <person name="Detter J.C."/>
            <person name="Han C."/>
            <person name="Tapia R."/>
            <person name="Larimer F."/>
            <person name="Land M."/>
            <person name="Hauser L."/>
            <person name="Kyrpides N."/>
            <person name="Mikhailova N."/>
            <person name="Anderson I.J."/>
            <person name="Woyke T."/>
        </authorList>
    </citation>
    <scope>NUCLEOTIDE SEQUENCE [LARGE SCALE GENOMIC DNA]</scope>
    <source>
        <strain evidence="2">DSM 12710 / JCM 10830 / BK20S6-10-b1 / P8</strain>
    </source>
</reference>
<dbReference type="KEGG" id="shc:Shell_0527"/>
<dbReference type="GeneID" id="9233816"/>
<gene>
    <name evidence="1" type="ordered locus">Shell_0527</name>
</gene>
<reference evidence="1 2" key="2">
    <citation type="journal article" date="2011" name="Stand. Genomic Sci.">
        <title>Complete genome sequence of Staphylothermus hellenicus P8.</title>
        <authorList>
            <person name="Anderson I."/>
            <person name="Wirth R."/>
            <person name="Lucas S."/>
            <person name="Copeland A."/>
            <person name="Lapidus A."/>
            <person name="Cheng J.F."/>
            <person name="Goodwin L."/>
            <person name="Pitluck S."/>
            <person name="Davenport K."/>
            <person name="Detter J.C."/>
            <person name="Han C."/>
            <person name="Tapia R."/>
            <person name="Land M."/>
            <person name="Hauser L."/>
            <person name="Pati A."/>
            <person name="Mikhailova N."/>
            <person name="Woyke T."/>
            <person name="Klenk H.P."/>
            <person name="Kyrpides N."/>
            <person name="Ivanova N."/>
        </authorList>
    </citation>
    <scope>NUCLEOTIDE SEQUENCE [LARGE SCALE GENOMIC DNA]</scope>
    <source>
        <strain evidence="2">DSM 12710 / JCM 10830 / BK20S6-10-b1 / P8</strain>
    </source>
</reference>
<dbReference type="EMBL" id="CP002051">
    <property type="protein sequence ID" value="ADI31658.1"/>
    <property type="molecule type" value="Genomic_DNA"/>
</dbReference>
<evidence type="ECO:0000313" key="2">
    <source>
        <dbReference type="Proteomes" id="UP000002573"/>
    </source>
</evidence>
<accession>D7DBW1</accession>
<protein>
    <submittedName>
        <fullName evidence="1">Uncharacterized protein</fullName>
    </submittedName>
</protein>